<protein>
    <submittedName>
        <fullName evidence="1">Uncharacterized protein</fullName>
    </submittedName>
</protein>
<reference evidence="1 2" key="1">
    <citation type="submission" date="2019-03" db="EMBL/GenBank/DDBJ databases">
        <title>Arenimonas daejeonensis sp. nov., isolated from compost.</title>
        <authorList>
            <person name="Jeon C.O."/>
        </authorList>
    </citation>
    <scope>NUCLEOTIDE SEQUENCE [LARGE SCALE GENOMIC DNA]</scope>
    <source>
        <strain evidence="1 2">R29</strain>
    </source>
</reference>
<name>A0A5C4RXG1_9GAMM</name>
<dbReference type="Proteomes" id="UP000305760">
    <property type="component" value="Unassembled WGS sequence"/>
</dbReference>
<accession>A0A5C4RXG1</accession>
<evidence type="ECO:0000313" key="2">
    <source>
        <dbReference type="Proteomes" id="UP000305760"/>
    </source>
</evidence>
<comment type="caution">
    <text evidence="1">The sequence shown here is derived from an EMBL/GenBank/DDBJ whole genome shotgun (WGS) entry which is preliminary data.</text>
</comment>
<sequence length="237" mass="24780">MPRAFLCRGNEPFWALDISAGSALLKTPDAETALAGELEATGTGAFAFRGAPEDEPEAAVEAMITPGQCFDSMADGPASPYSAVVRMGEGREGSGCCSVEFGLDLATAPAFEASAKPEAEWTRHLAELSDAIDRCALDAGVATEAVTAAWPMNRGKAMVRLRDAGKDRFDCLIDLETGEIESVAPAGEPTPAEQAGPLWLPAGDTPPVLDCGKVERVMDVGDTVRGYLHYTQGCPTG</sequence>
<dbReference type="AlphaFoldDB" id="A0A5C4RXG1"/>
<dbReference type="OrthoDB" id="5348860at2"/>
<keyword evidence="2" id="KW-1185">Reference proteome</keyword>
<proteinExistence type="predicted"/>
<organism evidence="1 2">
    <name type="scientific">Arenimonas terrae</name>
    <dbReference type="NCBI Taxonomy" id="2546226"/>
    <lineage>
        <taxon>Bacteria</taxon>
        <taxon>Pseudomonadati</taxon>
        <taxon>Pseudomonadota</taxon>
        <taxon>Gammaproteobacteria</taxon>
        <taxon>Lysobacterales</taxon>
        <taxon>Lysobacteraceae</taxon>
        <taxon>Arenimonas</taxon>
    </lineage>
</organism>
<gene>
    <name evidence="1" type="ORF">E1B00_07690</name>
</gene>
<evidence type="ECO:0000313" key="1">
    <source>
        <dbReference type="EMBL" id="TNJ35619.1"/>
    </source>
</evidence>
<dbReference type="EMBL" id="SMDR01000001">
    <property type="protein sequence ID" value="TNJ35619.1"/>
    <property type="molecule type" value="Genomic_DNA"/>
</dbReference>